<dbReference type="Pfam" id="PF13646">
    <property type="entry name" value="HEAT_2"/>
    <property type="match status" value="1"/>
</dbReference>
<protein>
    <submittedName>
        <fullName evidence="3">HEAT repeat domain-containing protein</fullName>
    </submittedName>
</protein>
<dbReference type="PANTHER" id="PTHR12697:SF39">
    <property type="entry name" value="SLR1687 PROTEIN"/>
    <property type="match status" value="1"/>
</dbReference>
<sequence>MSVTPDSIKQLLISEDLGDRLRGVNQLRQIDLATAFELIQTSIKDQDTRVRYAAVSQMSSLGTQNLTISQEILRDCLLNDPEPDVQAAAADALGALKLTETFDDLQQVYQNTPEWLVKMSIVAVVGGMGEPRALSLLKDALQSDNELIQTIAISALGELGNPEAVPFLTPFATNSDWQMRYRLVQALHKLGGPQAEQVITQLANDPVEQVAQEAKVAQNS</sequence>
<evidence type="ECO:0000256" key="1">
    <source>
        <dbReference type="ARBA" id="ARBA00022549"/>
    </source>
</evidence>
<evidence type="ECO:0000256" key="2">
    <source>
        <dbReference type="ARBA" id="ARBA00022738"/>
    </source>
</evidence>
<dbReference type="InterPro" id="IPR011989">
    <property type="entry name" value="ARM-like"/>
</dbReference>
<dbReference type="PANTHER" id="PTHR12697">
    <property type="entry name" value="PBS LYASE HEAT-LIKE PROTEIN"/>
    <property type="match status" value="1"/>
</dbReference>
<dbReference type="RefSeq" id="WP_124142793.1">
    <property type="nucleotide sequence ID" value="NZ_CAWOKI010000046.1"/>
</dbReference>
<organism evidence="3 4">
    <name type="scientific">Okeania hirsuta</name>
    <dbReference type="NCBI Taxonomy" id="1458930"/>
    <lineage>
        <taxon>Bacteria</taxon>
        <taxon>Bacillati</taxon>
        <taxon>Cyanobacteriota</taxon>
        <taxon>Cyanophyceae</taxon>
        <taxon>Oscillatoriophycideae</taxon>
        <taxon>Oscillatoriales</taxon>
        <taxon>Microcoleaceae</taxon>
        <taxon>Okeania</taxon>
    </lineage>
</organism>
<dbReference type="InterPro" id="IPR004155">
    <property type="entry name" value="PBS_lyase_HEAT"/>
</dbReference>
<evidence type="ECO:0000313" key="3">
    <source>
        <dbReference type="EMBL" id="RQH40917.1"/>
    </source>
</evidence>
<dbReference type="InterPro" id="IPR016024">
    <property type="entry name" value="ARM-type_fold"/>
</dbReference>
<dbReference type="SMART" id="SM00567">
    <property type="entry name" value="EZ_HEAT"/>
    <property type="match status" value="4"/>
</dbReference>
<dbReference type="GO" id="GO:0016491">
    <property type="term" value="F:oxidoreductase activity"/>
    <property type="evidence" value="ECO:0007669"/>
    <property type="project" value="TreeGrafter"/>
</dbReference>
<gene>
    <name evidence="3" type="ORF">D5R40_15720</name>
</gene>
<dbReference type="SUPFAM" id="SSF48371">
    <property type="entry name" value="ARM repeat"/>
    <property type="match status" value="1"/>
</dbReference>
<keyword evidence="2" id="KW-0605">Phycobilisome</keyword>
<comment type="caution">
    <text evidence="3">The sequence shown here is derived from an EMBL/GenBank/DDBJ whole genome shotgun (WGS) entry which is preliminary data.</text>
</comment>
<evidence type="ECO:0000313" key="4">
    <source>
        <dbReference type="Proteomes" id="UP000269154"/>
    </source>
</evidence>
<name>A0A3N6P2G1_9CYAN</name>
<dbReference type="GO" id="GO:0030089">
    <property type="term" value="C:phycobilisome"/>
    <property type="evidence" value="ECO:0007669"/>
    <property type="project" value="UniProtKB-KW"/>
</dbReference>
<reference evidence="3 4" key="1">
    <citation type="journal article" date="2018" name="ACS Chem. Biol.">
        <title>Ketoreductase domain dysfunction expands chemodiversity: malyngamide biosynthesis in the cyanobacterium Okeania hirsuta.</title>
        <authorList>
            <person name="Moss N.A."/>
            <person name="Leao T."/>
            <person name="Rankin M."/>
            <person name="McCullough T.M."/>
            <person name="Qu P."/>
            <person name="Korobeynikov A."/>
            <person name="Smith J.L."/>
            <person name="Gerwick L."/>
            <person name="Gerwick W.H."/>
        </authorList>
    </citation>
    <scope>NUCLEOTIDE SEQUENCE [LARGE SCALE GENOMIC DNA]</scope>
    <source>
        <strain evidence="3 4">PAB10Feb10-1</strain>
    </source>
</reference>
<dbReference type="Gene3D" id="1.25.10.10">
    <property type="entry name" value="Leucine-rich Repeat Variant"/>
    <property type="match status" value="1"/>
</dbReference>
<dbReference type="AlphaFoldDB" id="A0A3N6P2G1"/>
<dbReference type="NCBIfam" id="NF045915">
    <property type="entry name" value="PhycobilmeDegNblB"/>
    <property type="match status" value="1"/>
</dbReference>
<proteinExistence type="predicted"/>
<dbReference type="EMBL" id="RCBY01000082">
    <property type="protein sequence ID" value="RQH40917.1"/>
    <property type="molecule type" value="Genomic_DNA"/>
</dbReference>
<keyword evidence="1" id="KW-0042">Antenna complex</keyword>
<accession>A0A3N6P2G1</accession>
<keyword evidence="4" id="KW-1185">Reference proteome</keyword>
<dbReference type="Proteomes" id="UP000269154">
    <property type="component" value="Unassembled WGS sequence"/>
</dbReference>
<dbReference type="OrthoDB" id="510108at2"/>